<dbReference type="HOGENOM" id="CLU_015558_0_0_1"/>
<feature type="compositionally biased region" description="Polar residues" evidence="2">
    <location>
        <begin position="99"/>
        <end position="109"/>
    </location>
</feature>
<dbReference type="OrthoDB" id="4188028at2759"/>
<name>A0A0D2FHY6_9EURO</name>
<dbReference type="Proteomes" id="UP000053617">
    <property type="component" value="Unassembled WGS sequence"/>
</dbReference>
<feature type="region of interest" description="Disordered" evidence="2">
    <location>
        <begin position="557"/>
        <end position="607"/>
    </location>
</feature>
<dbReference type="GeneID" id="25297384"/>
<accession>A0A0D2FHY6</accession>
<keyword evidence="1" id="KW-0175">Coiled coil</keyword>
<evidence type="ECO:0000313" key="4">
    <source>
        <dbReference type="Proteomes" id="UP000053617"/>
    </source>
</evidence>
<feature type="compositionally biased region" description="Low complexity" evidence="2">
    <location>
        <begin position="116"/>
        <end position="125"/>
    </location>
</feature>
<feature type="region of interest" description="Disordered" evidence="2">
    <location>
        <begin position="638"/>
        <end position="704"/>
    </location>
</feature>
<keyword evidence="4" id="KW-1185">Reference proteome</keyword>
<feature type="region of interest" description="Disordered" evidence="2">
    <location>
        <begin position="187"/>
        <end position="247"/>
    </location>
</feature>
<protein>
    <submittedName>
        <fullName evidence="3">Uncharacterized protein</fullName>
    </submittedName>
</protein>
<feature type="coiled-coil region" evidence="1">
    <location>
        <begin position="301"/>
        <end position="351"/>
    </location>
</feature>
<dbReference type="STRING" id="1442369.A0A0D2FHY6"/>
<reference evidence="3 4" key="1">
    <citation type="submission" date="2015-01" db="EMBL/GenBank/DDBJ databases">
        <title>The Genome Sequence of Rhinocladiella mackenzie CBS 650.93.</title>
        <authorList>
            <consortium name="The Broad Institute Genomics Platform"/>
            <person name="Cuomo C."/>
            <person name="de Hoog S."/>
            <person name="Gorbushina A."/>
            <person name="Stielow B."/>
            <person name="Teixiera M."/>
            <person name="Abouelleil A."/>
            <person name="Chapman S.B."/>
            <person name="Priest M."/>
            <person name="Young S.K."/>
            <person name="Wortman J."/>
            <person name="Nusbaum C."/>
            <person name="Birren B."/>
        </authorList>
    </citation>
    <scope>NUCLEOTIDE SEQUENCE [LARGE SCALE GENOMIC DNA]</scope>
    <source>
        <strain evidence="3 4">CBS 650.93</strain>
    </source>
</reference>
<feature type="compositionally biased region" description="Low complexity" evidence="2">
    <location>
        <begin position="654"/>
        <end position="666"/>
    </location>
</feature>
<evidence type="ECO:0000256" key="2">
    <source>
        <dbReference type="SAM" id="MobiDB-lite"/>
    </source>
</evidence>
<organism evidence="3 4">
    <name type="scientific">Rhinocladiella mackenziei CBS 650.93</name>
    <dbReference type="NCBI Taxonomy" id="1442369"/>
    <lineage>
        <taxon>Eukaryota</taxon>
        <taxon>Fungi</taxon>
        <taxon>Dikarya</taxon>
        <taxon>Ascomycota</taxon>
        <taxon>Pezizomycotina</taxon>
        <taxon>Eurotiomycetes</taxon>
        <taxon>Chaetothyriomycetidae</taxon>
        <taxon>Chaetothyriales</taxon>
        <taxon>Herpotrichiellaceae</taxon>
        <taxon>Rhinocladiella</taxon>
    </lineage>
</organism>
<dbReference type="AlphaFoldDB" id="A0A0D2FHY6"/>
<feature type="region of interest" description="Disordered" evidence="2">
    <location>
        <begin position="32"/>
        <end position="151"/>
    </location>
</feature>
<feature type="compositionally biased region" description="Gly residues" evidence="2">
    <location>
        <begin position="208"/>
        <end position="219"/>
    </location>
</feature>
<proteinExistence type="predicted"/>
<evidence type="ECO:0000313" key="3">
    <source>
        <dbReference type="EMBL" id="KIX01587.1"/>
    </source>
</evidence>
<dbReference type="VEuPathDB" id="FungiDB:Z518_09313"/>
<dbReference type="RefSeq" id="XP_013268723.1">
    <property type="nucleotide sequence ID" value="XM_013413269.1"/>
</dbReference>
<gene>
    <name evidence="3" type="ORF">Z518_09313</name>
</gene>
<dbReference type="EMBL" id="KN847481">
    <property type="protein sequence ID" value="KIX01587.1"/>
    <property type="molecule type" value="Genomic_DNA"/>
</dbReference>
<sequence length="704" mass="77781">MLSRPVRQVPSSRSSSSWAVLRIRRRSSFHLSAATSARKPALRSYGIKPSSSTSFRRASPRQIRESPQLHPSTNVAPKRSPHQPTAGFHMKTRIRANKGTPQATGSSAAYSPPTQPESTTPTPATSRKRKASDASDSHPKTKRRQVEGSDSDKEFDFLQFTDGVFWPQYDAKRPRYYAGDATIRTHAVENGNTPESHSPKKPSRAGGRARGGVGNGGGRGRGKQKARGGRSGESPEPPNRKRPLTQDDRVEISMLKARQQELKRFFAVVGAQQVDILEALSLRDLSKIARKPKAHKHVPEYETVAENLEGLMKETQEMIEERYNFQVEYERQRLEQEKEVIEQKFQTHVIESRKEHLAGAEGDIILFERAYRAAHDDTHTESGSDMDYFPRYHELPEPDSQPRGYLSGKIMDEKPFKPQPESFDEQARQEVLNEDVIAPLLKQIEKRNNEWREEQIRKKSQTLDALSAEAIKELEKIPGRLIPRPLQMHESNSYALSALADVADWVALQHPERPYVYMPLASGDGFRRPALEFSPVPGPPYPVIRPASSNRQFKYTTNGQATSAPPPPPPLSATEPGVPSLSRFISSGPGQPIAPAPPKPVTRSSGPTIFRHSTRMGSQSSPALAAGPQQFIFQPPQQPFQHQAAPGPSPTPQYGPAGAGAPVGQQTKIPMTFVNQTIASRSAAAAGNGNGNGKGGQRMLLPKM</sequence>
<evidence type="ECO:0000256" key="1">
    <source>
        <dbReference type="SAM" id="Coils"/>
    </source>
</evidence>
<feature type="compositionally biased region" description="Basic and acidic residues" evidence="2">
    <location>
        <begin position="131"/>
        <end position="151"/>
    </location>
</feature>
<feature type="compositionally biased region" description="Polar residues" evidence="2">
    <location>
        <begin position="667"/>
        <end position="680"/>
    </location>
</feature>